<evidence type="ECO:0000313" key="2">
    <source>
        <dbReference type="Proteomes" id="UP001157946"/>
    </source>
</evidence>
<name>A0AA45WPC5_9BACL</name>
<dbReference type="EMBL" id="FXTU01000003">
    <property type="protein sequence ID" value="SMP21049.1"/>
    <property type="molecule type" value="Genomic_DNA"/>
</dbReference>
<proteinExistence type="predicted"/>
<dbReference type="InterPro" id="IPR025088">
    <property type="entry name" value="DUF3970"/>
</dbReference>
<dbReference type="Pfam" id="PF13113">
    <property type="entry name" value="DUF3970"/>
    <property type="match status" value="1"/>
</dbReference>
<keyword evidence="2" id="KW-1185">Reference proteome</keyword>
<sequence length="90" mass="10606">MVDKLMAKQRLIEHRIELLERSKTHYLEGKSARSASKLINAKLRITGRPDEVKDFVRELPTHFHVLQVSQPYKNRNSQYVRVYAEVTKKS</sequence>
<organism evidence="1 2">
    <name type="scientific">Laceyella tengchongensis</name>
    <dbReference type="NCBI Taxonomy" id="574699"/>
    <lineage>
        <taxon>Bacteria</taxon>
        <taxon>Bacillati</taxon>
        <taxon>Bacillota</taxon>
        <taxon>Bacilli</taxon>
        <taxon>Bacillales</taxon>
        <taxon>Thermoactinomycetaceae</taxon>
        <taxon>Laceyella</taxon>
    </lineage>
</organism>
<evidence type="ECO:0000313" key="1">
    <source>
        <dbReference type="EMBL" id="SMP21049.1"/>
    </source>
</evidence>
<reference evidence="1" key="1">
    <citation type="submission" date="2017-05" db="EMBL/GenBank/DDBJ databases">
        <authorList>
            <person name="Varghese N."/>
            <person name="Submissions S."/>
        </authorList>
    </citation>
    <scope>NUCLEOTIDE SEQUENCE</scope>
    <source>
        <strain evidence="1">DSM 45262</strain>
    </source>
</reference>
<gene>
    <name evidence="1" type="ORF">SAMN06265361_103472</name>
</gene>
<dbReference type="AlphaFoldDB" id="A0AA45WPC5"/>
<comment type="caution">
    <text evidence="1">The sequence shown here is derived from an EMBL/GenBank/DDBJ whole genome shotgun (WGS) entry which is preliminary data.</text>
</comment>
<protein>
    <submittedName>
        <fullName evidence="1">Uncharacterized protein</fullName>
    </submittedName>
</protein>
<dbReference type="Proteomes" id="UP001157946">
    <property type="component" value="Unassembled WGS sequence"/>
</dbReference>
<accession>A0AA45WPC5</accession>